<protein>
    <submittedName>
        <fullName evidence="2">Uncharacterized protein</fullName>
    </submittedName>
</protein>
<feature type="region of interest" description="Disordered" evidence="1">
    <location>
        <begin position="90"/>
        <end position="112"/>
    </location>
</feature>
<proteinExistence type="predicted"/>
<sequence length="112" mass="13030">MSNVWEDIKKSVSEWGVVASEKAEEFTHNSRLRLDILQLERKLSSLYVKLGLYVFNKTQDKNVLNFVGDKRYLSLIDNIVGIKKRIKDKKDEINNPDDETSEPIDSTEKKDK</sequence>
<dbReference type="AlphaFoldDB" id="A0A381PT00"/>
<name>A0A381PT00_9ZZZZ</name>
<dbReference type="EMBL" id="UINC01001068">
    <property type="protein sequence ID" value="SUZ69638.1"/>
    <property type="molecule type" value="Genomic_DNA"/>
</dbReference>
<evidence type="ECO:0000313" key="2">
    <source>
        <dbReference type="EMBL" id="SUZ69638.1"/>
    </source>
</evidence>
<organism evidence="2">
    <name type="scientific">marine metagenome</name>
    <dbReference type="NCBI Taxonomy" id="408172"/>
    <lineage>
        <taxon>unclassified sequences</taxon>
        <taxon>metagenomes</taxon>
        <taxon>ecological metagenomes</taxon>
    </lineage>
</organism>
<reference evidence="2" key="1">
    <citation type="submission" date="2018-05" db="EMBL/GenBank/DDBJ databases">
        <authorList>
            <person name="Lanie J.A."/>
            <person name="Ng W.-L."/>
            <person name="Kazmierczak K.M."/>
            <person name="Andrzejewski T.M."/>
            <person name="Davidsen T.M."/>
            <person name="Wayne K.J."/>
            <person name="Tettelin H."/>
            <person name="Glass J.I."/>
            <person name="Rusch D."/>
            <person name="Podicherti R."/>
            <person name="Tsui H.-C.T."/>
            <person name="Winkler M.E."/>
        </authorList>
    </citation>
    <scope>NUCLEOTIDE SEQUENCE</scope>
</reference>
<accession>A0A381PT00</accession>
<gene>
    <name evidence="2" type="ORF">METZ01_LOCUS22492</name>
</gene>
<evidence type="ECO:0000256" key="1">
    <source>
        <dbReference type="SAM" id="MobiDB-lite"/>
    </source>
</evidence>